<dbReference type="InterPro" id="IPR005119">
    <property type="entry name" value="LysR_subst-bd"/>
</dbReference>
<proteinExistence type="inferred from homology"/>
<evidence type="ECO:0000256" key="2">
    <source>
        <dbReference type="ARBA" id="ARBA00023015"/>
    </source>
</evidence>
<feature type="domain" description="HTH lysR-type" evidence="5">
    <location>
        <begin position="1"/>
        <end position="59"/>
    </location>
</feature>
<comment type="similarity">
    <text evidence="1">Belongs to the LysR transcriptional regulatory family.</text>
</comment>
<dbReference type="SUPFAM" id="SSF46785">
    <property type="entry name" value="Winged helix' DNA-binding domain"/>
    <property type="match status" value="1"/>
</dbReference>
<sequence>MNFQQLRIIRETVRQDFNLTTVANTLFTSQPGVSKHIKDLEDELGIEIFVRRGKRLLGLTEPGKELLTVVERILLDTQNARSIADHFSNKDAGSLVIATTHTQARYALPEVIKSFRDEYPKVHLALHQGSPREIAELLTAGEADIAIATEWLANVPEVVTFPYYTWHHAVIVPKGHPLESLDKITLADLAEYPIVTYHEGFTGRANIDRRFAEAGLAPDIVLSAIDADVIKTYVGIGLGVGIVAAMAFDRERDGHLTLIEQPDLFVPNTTRLALRRGVYLRRYAYALIAKLVPGLTEERIGELLRQPASGGEDFSI</sequence>
<dbReference type="PRINTS" id="PR00039">
    <property type="entry name" value="HTHLYSR"/>
</dbReference>
<evidence type="ECO:0000313" key="7">
    <source>
        <dbReference type="Proteomes" id="UP000198607"/>
    </source>
</evidence>
<evidence type="ECO:0000256" key="4">
    <source>
        <dbReference type="ARBA" id="ARBA00023163"/>
    </source>
</evidence>
<evidence type="ECO:0000259" key="5">
    <source>
        <dbReference type="PROSITE" id="PS50931"/>
    </source>
</evidence>
<organism evidence="6 7">
    <name type="scientific">Propionivibrio dicarboxylicus</name>
    <dbReference type="NCBI Taxonomy" id="83767"/>
    <lineage>
        <taxon>Bacteria</taxon>
        <taxon>Pseudomonadati</taxon>
        <taxon>Pseudomonadota</taxon>
        <taxon>Betaproteobacteria</taxon>
        <taxon>Rhodocyclales</taxon>
        <taxon>Rhodocyclaceae</taxon>
        <taxon>Propionivibrio</taxon>
    </lineage>
</organism>
<dbReference type="GO" id="GO:0019344">
    <property type="term" value="P:cysteine biosynthetic process"/>
    <property type="evidence" value="ECO:0007669"/>
    <property type="project" value="TreeGrafter"/>
</dbReference>
<dbReference type="SUPFAM" id="SSF53850">
    <property type="entry name" value="Periplasmic binding protein-like II"/>
    <property type="match status" value="1"/>
</dbReference>
<keyword evidence="7" id="KW-1185">Reference proteome</keyword>
<dbReference type="OrthoDB" id="5297026at2"/>
<dbReference type="InterPro" id="IPR037423">
    <property type="entry name" value="CysB_PBP2"/>
</dbReference>
<evidence type="ECO:0000256" key="3">
    <source>
        <dbReference type="ARBA" id="ARBA00023125"/>
    </source>
</evidence>
<dbReference type="PANTHER" id="PTHR30126:SF6">
    <property type="entry name" value="HTH-TYPE TRANSCRIPTIONAL REGULATOR CYSB-RELATED"/>
    <property type="match status" value="1"/>
</dbReference>
<dbReference type="PROSITE" id="PS50931">
    <property type="entry name" value="HTH_LYSR"/>
    <property type="match status" value="1"/>
</dbReference>
<accession>A0A1G8HZX2</accession>
<keyword evidence="4" id="KW-0804">Transcription</keyword>
<dbReference type="RefSeq" id="WP_091938608.1">
    <property type="nucleotide sequence ID" value="NZ_FNCY01000013.1"/>
</dbReference>
<keyword evidence="2" id="KW-0805">Transcription regulation</keyword>
<dbReference type="Pfam" id="PF03466">
    <property type="entry name" value="LysR_substrate"/>
    <property type="match status" value="1"/>
</dbReference>
<evidence type="ECO:0000313" key="6">
    <source>
        <dbReference type="EMBL" id="SDI12154.1"/>
    </source>
</evidence>
<dbReference type="EMBL" id="FNCY01000013">
    <property type="protein sequence ID" value="SDI12154.1"/>
    <property type="molecule type" value="Genomic_DNA"/>
</dbReference>
<dbReference type="CDD" id="cd08413">
    <property type="entry name" value="PBP2_CysB_like"/>
    <property type="match status" value="1"/>
</dbReference>
<dbReference type="InterPro" id="IPR000847">
    <property type="entry name" value="LysR_HTH_N"/>
</dbReference>
<dbReference type="STRING" id="83767.SAMN05660652_02888"/>
<dbReference type="Gene3D" id="3.40.190.10">
    <property type="entry name" value="Periplasmic binding protein-like II"/>
    <property type="match status" value="2"/>
</dbReference>
<gene>
    <name evidence="6" type="ORF">SAMN05660652_02888</name>
</gene>
<evidence type="ECO:0000256" key="1">
    <source>
        <dbReference type="ARBA" id="ARBA00009437"/>
    </source>
</evidence>
<dbReference type="GO" id="GO:0000976">
    <property type="term" value="F:transcription cis-regulatory region binding"/>
    <property type="evidence" value="ECO:0007669"/>
    <property type="project" value="TreeGrafter"/>
</dbReference>
<reference evidence="6 7" key="1">
    <citation type="submission" date="2016-10" db="EMBL/GenBank/DDBJ databases">
        <authorList>
            <person name="de Groot N.N."/>
        </authorList>
    </citation>
    <scope>NUCLEOTIDE SEQUENCE [LARGE SCALE GENOMIC DNA]</scope>
    <source>
        <strain evidence="6 7">DSM 5885</strain>
    </source>
</reference>
<name>A0A1G8HZX2_9RHOO</name>
<dbReference type="Gene3D" id="1.10.10.10">
    <property type="entry name" value="Winged helix-like DNA-binding domain superfamily/Winged helix DNA-binding domain"/>
    <property type="match status" value="1"/>
</dbReference>
<dbReference type="PANTHER" id="PTHR30126">
    <property type="entry name" value="HTH-TYPE TRANSCRIPTIONAL REGULATOR"/>
    <property type="match status" value="1"/>
</dbReference>
<dbReference type="AlphaFoldDB" id="A0A1G8HZX2"/>
<keyword evidence="3" id="KW-0238">DNA-binding</keyword>
<dbReference type="InterPro" id="IPR036390">
    <property type="entry name" value="WH_DNA-bd_sf"/>
</dbReference>
<dbReference type="GO" id="GO:0003700">
    <property type="term" value="F:DNA-binding transcription factor activity"/>
    <property type="evidence" value="ECO:0007669"/>
    <property type="project" value="InterPro"/>
</dbReference>
<protein>
    <submittedName>
        <fullName evidence="6">LysR family transcriptional regulator, cys regulon transcriptional activator</fullName>
    </submittedName>
</protein>
<dbReference type="Proteomes" id="UP000198607">
    <property type="component" value="Unassembled WGS sequence"/>
</dbReference>
<dbReference type="Pfam" id="PF00126">
    <property type="entry name" value="HTH_1"/>
    <property type="match status" value="1"/>
</dbReference>
<dbReference type="NCBIfam" id="NF009327">
    <property type="entry name" value="PRK12684.1"/>
    <property type="match status" value="1"/>
</dbReference>
<dbReference type="InterPro" id="IPR036388">
    <property type="entry name" value="WH-like_DNA-bd_sf"/>
</dbReference>